<feature type="transmembrane region" description="Helical" evidence="1">
    <location>
        <begin position="12"/>
        <end position="38"/>
    </location>
</feature>
<accession>A0A7S2RF01</accession>
<keyword evidence="1" id="KW-1133">Transmembrane helix</keyword>
<feature type="transmembrane region" description="Helical" evidence="1">
    <location>
        <begin position="162"/>
        <end position="185"/>
    </location>
</feature>
<gene>
    <name evidence="2" type="ORF">QSP1433_LOCUS2744</name>
</gene>
<dbReference type="EMBL" id="HBHK01004586">
    <property type="protein sequence ID" value="CAD9669234.1"/>
    <property type="molecule type" value="Transcribed_RNA"/>
</dbReference>
<reference evidence="2" key="1">
    <citation type="submission" date="2021-01" db="EMBL/GenBank/DDBJ databases">
        <authorList>
            <person name="Corre E."/>
            <person name="Pelletier E."/>
            <person name="Niang G."/>
            <person name="Scheremetjew M."/>
            <person name="Finn R."/>
            <person name="Kale V."/>
            <person name="Holt S."/>
            <person name="Cochrane G."/>
            <person name="Meng A."/>
            <person name="Brown T."/>
            <person name="Cohen L."/>
        </authorList>
    </citation>
    <scope>NUCLEOTIDE SEQUENCE</scope>
    <source>
        <strain evidence="2">NY070348D</strain>
    </source>
</reference>
<organism evidence="2">
    <name type="scientific">Mucochytrium quahogii</name>
    <dbReference type="NCBI Taxonomy" id="96639"/>
    <lineage>
        <taxon>Eukaryota</taxon>
        <taxon>Sar</taxon>
        <taxon>Stramenopiles</taxon>
        <taxon>Bigyra</taxon>
        <taxon>Labyrinthulomycetes</taxon>
        <taxon>Thraustochytrida</taxon>
        <taxon>Thraustochytriidae</taxon>
        <taxon>Mucochytrium</taxon>
    </lineage>
</organism>
<evidence type="ECO:0000256" key="1">
    <source>
        <dbReference type="SAM" id="Phobius"/>
    </source>
</evidence>
<name>A0A7S2RF01_9STRA</name>
<sequence length="270" mass="28742">MGYEEYQGAKGGSMCAGLCNCCAFILAVFAAASPYWVWTASNTFYSNSEITSTGAFVLSQTTSSTTFSGWRWITSWVYWSNAASYAPCSDVVVDSTFVDGSMYSTWGQRYGYCDGPNGSFEVPSKVKVMEAFSILCAIFAFFAIFGACATPKYGSKSSMGGVACSCLAFICAVVAFAVAASYPWYKDLVSSGGSVVPVLMFNTTSNSNVLVPVQAYNLQWGPGFWSMVAAAIITFCTSISLIFSGKAVQDDLDGGAGKPYHDQEASLAQT</sequence>
<feature type="transmembrane region" description="Helical" evidence="1">
    <location>
        <begin position="131"/>
        <end position="150"/>
    </location>
</feature>
<feature type="transmembrane region" description="Helical" evidence="1">
    <location>
        <begin position="224"/>
        <end position="243"/>
    </location>
</feature>
<keyword evidence="1" id="KW-0812">Transmembrane</keyword>
<keyword evidence="1" id="KW-0472">Membrane</keyword>
<proteinExistence type="predicted"/>
<dbReference type="AlphaFoldDB" id="A0A7S2RF01"/>
<evidence type="ECO:0000313" key="2">
    <source>
        <dbReference type="EMBL" id="CAD9669234.1"/>
    </source>
</evidence>
<protein>
    <submittedName>
        <fullName evidence="2">Uncharacterized protein</fullName>
    </submittedName>
</protein>